<name>A0A0B7IST9_9FLAO</name>
<sequence length="516" mass="60508">MIKRIFLLMLFSVQIVKGQQRPESVFFSKIYEQYAHLPVFFSEIPMENFTKSSLFYDQNKGELRLGQQNSEEIAFGLITKGLYRHNKFTFWGDTKIERLYEKNKKWNLSYTDVLPEGQMTDPHYFAVSRGSEWNNQRYDLLGGVLLPLVGQKWDLAVSADYDLVQRFRTEYDPRPSVLHNNLIINLSSGIKLGENHKIAFGGSYGHGKTQNTVTYSEELLNTPAAYQKYLRWQIGYGTSQNAKHKTTKRIHNQKSTWLGYHYKTENYLLYAYGVHKYQFNATYQNSNEIVNESEDLLGQYTLNTISGSVGYLRNLFRGKKIHLNTEMSNVNGFNFLGSQQGKNYQSNLEKMELNVSLLSVKNNLIHYDMGASIGYVSSYQKDVLAETIAEHAHLRFAPYFRKEYALKKLSVLPRIKFVYHQKLQNKLENNNIGYYKNIADTDYAGKHIRLFYDEVVYPDFNYFDKNRYEIHFGTDFKKTLDDRRFILLGVSTIYKTTFMKQKENRYHLSLNLTLHY</sequence>
<feature type="domain" description="DUF6850" evidence="1">
    <location>
        <begin position="38"/>
        <end position="515"/>
    </location>
</feature>
<dbReference type="Pfam" id="PF21012">
    <property type="entry name" value="DUF6850"/>
    <property type="match status" value="1"/>
</dbReference>
<organism evidence="2 3">
    <name type="scientific">Capnocytophaga canis</name>
    <dbReference type="NCBI Taxonomy" id="1848903"/>
    <lineage>
        <taxon>Bacteria</taxon>
        <taxon>Pseudomonadati</taxon>
        <taxon>Bacteroidota</taxon>
        <taxon>Flavobacteriia</taxon>
        <taxon>Flavobacteriales</taxon>
        <taxon>Flavobacteriaceae</taxon>
        <taxon>Capnocytophaga</taxon>
    </lineage>
</organism>
<dbReference type="EMBL" id="CDOL01000224">
    <property type="protein sequence ID" value="CEN53092.1"/>
    <property type="molecule type" value="Genomic_DNA"/>
</dbReference>
<evidence type="ECO:0000313" key="2">
    <source>
        <dbReference type="EMBL" id="CEN53092.1"/>
    </source>
</evidence>
<protein>
    <recommendedName>
        <fullName evidence="1">DUF6850 domain-containing protein</fullName>
    </recommendedName>
</protein>
<evidence type="ECO:0000259" key="1">
    <source>
        <dbReference type="Pfam" id="PF21012"/>
    </source>
</evidence>
<accession>A0A0B7IST9</accession>
<dbReference type="InterPro" id="IPR049236">
    <property type="entry name" value="DUF6850"/>
</dbReference>
<dbReference type="STRING" id="1848903.CCAND38_220003"/>
<proteinExistence type="predicted"/>
<dbReference type="RefSeq" id="WP_042007814.1">
    <property type="nucleotide sequence ID" value="NZ_CDOL01000224.1"/>
</dbReference>
<gene>
    <name evidence="2" type="ORF">CCAND93_360029</name>
</gene>
<reference evidence="2 3" key="1">
    <citation type="submission" date="2015-01" db="EMBL/GenBank/DDBJ databases">
        <authorList>
            <person name="Xiang T."/>
            <person name="Song Y."/>
            <person name="Huang L."/>
            <person name="Wang B."/>
            <person name="Wu P."/>
        </authorList>
    </citation>
    <scope>NUCLEOTIDE SEQUENCE [LARGE SCALE GENOMIC DNA]</scope>
    <source>
        <strain evidence="2 3">CcD93</strain>
    </source>
</reference>
<evidence type="ECO:0000313" key="3">
    <source>
        <dbReference type="Proteomes" id="UP000038200"/>
    </source>
</evidence>
<dbReference type="AlphaFoldDB" id="A0A0B7IST9"/>
<dbReference type="Proteomes" id="UP000038200">
    <property type="component" value="Unassembled WGS sequence"/>
</dbReference>